<gene>
    <name evidence="1" type="ORF">ACFFUR_14400</name>
</gene>
<name>A0ABV5J9N8_9BACT</name>
<dbReference type="RefSeq" id="WP_290248382.1">
    <property type="nucleotide sequence ID" value="NZ_JAUFQT010000001.1"/>
</dbReference>
<sequence length="330" mass="36758">MIRSIFTLILLLTFCISGLQAQDRKLGIEPDTVLINGDTLIMLGDSLILKEPVKKTFWETGGNFNVSIQQVSLSNWSGGGASSFALNTGVNLFANYKKEGKIWETKLSVNYGFNRQADRAYKVRKTNDNFKFVSKYGRELSRGFYISTQIEARTQLLGGHKYFTPSGSERETRSLISEFLSPGYIQSSTGLNFEEELDNVKISAILSPFTGRFTIVLNDSLSQAGAFGISTGEKVRPEAGASFGSAVEAEILENIKWKTDLNLFSNYGKFGNMVVNFNSIISMKVNKYISTRIETTLIYDENVYIEMDDGSKSRAVQLQNLINFGLGVEF</sequence>
<evidence type="ECO:0000313" key="2">
    <source>
        <dbReference type="Proteomes" id="UP001589654"/>
    </source>
</evidence>
<evidence type="ECO:0000313" key="1">
    <source>
        <dbReference type="EMBL" id="MFB9213003.1"/>
    </source>
</evidence>
<protein>
    <submittedName>
        <fullName evidence="1">DUF3078 domain-containing protein</fullName>
    </submittedName>
</protein>
<dbReference type="Pfam" id="PF11276">
    <property type="entry name" value="DUF3078"/>
    <property type="match status" value="1"/>
</dbReference>
<organism evidence="1 2">
    <name type="scientific">Echinicola jeungdonensis</name>
    <dbReference type="NCBI Taxonomy" id="709343"/>
    <lineage>
        <taxon>Bacteria</taxon>
        <taxon>Pseudomonadati</taxon>
        <taxon>Bacteroidota</taxon>
        <taxon>Cytophagia</taxon>
        <taxon>Cytophagales</taxon>
        <taxon>Cyclobacteriaceae</taxon>
        <taxon>Echinicola</taxon>
    </lineage>
</organism>
<keyword evidence="2" id="KW-1185">Reference proteome</keyword>
<proteinExistence type="predicted"/>
<dbReference type="EMBL" id="JBHMEW010000065">
    <property type="protein sequence ID" value="MFB9213003.1"/>
    <property type="molecule type" value="Genomic_DNA"/>
</dbReference>
<reference evidence="1 2" key="1">
    <citation type="submission" date="2024-09" db="EMBL/GenBank/DDBJ databases">
        <authorList>
            <person name="Sun Q."/>
            <person name="Mori K."/>
        </authorList>
    </citation>
    <scope>NUCLEOTIDE SEQUENCE [LARGE SCALE GENOMIC DNA]</scope>
    <source>
        <strain evidence="1 2">CECT 7682</strain>
    </source>
</reference>
<comment type="caution">
    <text evidence="1">The sequence shown here is derived from an EMBL/GenBank/DDBJ whole genome shotgun (WGS) entry which is preliminary data.</text>
</comment>
<accession>A0ABV5J9N8</accession>
<dbReference type="InterPro" id="IPR021428">
    <property type="entry name" value="DUF3078"/>
</dbReference>
<dbReference type="Proteomes" id="UP001589654">
    <property type="component" value="Unassembled WGS sequence"/>
</dbReference>